<dbReference type="Proteomes" id="UP000054248">
    <property type="component" value="Unassembled WGS sequence"/>
</dbReference>
<dbReference type="AlphaFoldDB" id="A0A0C3Q8F1"/>
<name>A0A0C3Q8F1_9AGAM</name>
<evidence type="ECO:0000313" key="1">
    <source>
        <dbReference type="EMBL" id="KIO20561.1"/>
    </source>
</evidence>
<dbReference type="InterPro" id="IPR053720">
    <property type="entry name" value="Psm_Assembly_Chaperone"/>
</dbReference>
<dbReference type="Gene3D" id="3.30.230.90">
    <property type="match status" value="1"/>
</dbReference>
<dbReference type="HOGENOM" id="CLU_105927_0_0_1"/>
<dbReference type="InterPro" id="IPR018788">
    <property type="entry name" value="Proteasome_assmbl_chp_3"/>
</dbReference>
<protein>
    <recommendedName>
        <fullName evidence="3">Proteasome assembly chaperone 3</fullName>
    </recommendedName>
</protein>
<proteinExistence type="predicted"/>
<gene>
    <name evidence="1" type="ORF">M407DRAFT_135348</name>
</gene>
<sequence length="158" mass="16394">MQTARNINGIRTEVLVQSYGDRILVLVTQLGKAGCLIQASIPAATPLLPPLAAPALPSIPPAITLTPLLGQPPSGMQTVYNLYVSQIAAILWTYEGGDGASRRPVVVGLALKKLKAAADSALVTDAGGDEETGGAGEASEEDRELFKGVMEMVKEVLG</sequence>
<dbReference type="OrthoDB" id="5593278at2759"/>
<reference evidence="2" key="2">
    <citation type="submission" date="2015-01" db="EMBL/GenBank/DDBJ databases">
        <title>Evolutionary Origins and Diversification of the Mycorrhizal Mutualists.</title>
        <authorList>
            <consortium name="DOE Joint Genome Institute"/>
            <consortium name="Mycorrhizal Genomics Consortium"/>
            <person name="Kohler A."/>
            <person name="Kuo A."/>
            <person name="Nagy L.G."/>
            <person name="Floudas D."/>
            <person name="Copeland A."/>
            <person name="Barry K.W."/>
            <person name="Cichocki N."/>
            <person name="Veneault-Fourrey C."/>
            <person name="LaButti K."/>
            <person name="Lindquist E.A."/>
            <person name="Lipzen A."/>
            <person name="Lundell T."/>
            <person name="Morin E."/>
            <person name="Murat C."/>
            <person name="Riley R."/>
            <person name="Ohm R."/>
            <person name="Sun H."/>
            <person name="Tunlid A."/>
            <person name="Henrissat B."/>
            <person name="Grigoriev I.V."/>
            <person name="Hibbett D.S."/>
            <person name="Martin F."/>
        </authorList>
    </citation>
    <scope>NUCLEOTIDE SEQUENCE [LARGE SCALE GENOMIC DNA]</scope>
    <source>
        <strain evidence="2">MUT 4182</strain>
    </source>
</reference>
<dbReference type="EMBL" id="KN823170">
    <property type="protein sequence ID" value="KIO20561.1"/>
    <property type="molecule type" value="Genomic_DNA"/>
</dbReference>
<organism evidence="1 2">
    <name type="scientific">Tulasnella calospora MUT 4182</name>
    <dbReference type="NCBI Taxonomy" id="1051891"/>
    <lineage>
        <taxon>Eukaryota</taxon>
        <taxon>Fungi</taxon>
        <taxon>Dikarya</taxon>
        <taxon>Basidiomycota</taxon>
        <taxon>Agaricomycotina</taxon>
        <taxon>Agaricomycetes</taxon>
        <taxon>Cantharellales</taxon>
        <taxon>Tulasnellaceae</taxon>
        <taxon>Tulasnella</taxon>
    </lineage>
</organism>
<dbReference type="STRING" id="1051891.A0A0C3Q8F1"/>
<accession>A0A0C3Q8F1</accession>
<keyword evidence="2" id="KW-1185">Reference proteome</keyword>
<dbReference type="GO" id="GO:0043248">
    <property type="term" value="P:proteasome assembly"/>
    <property type="evidence" value="ECO:0007669"/>
    <property type="project" value="InterPro"/>
</dbReference>
<dbReference type="PANTHER" id="PTHR31051:SF1">
    <property type="entry name" value="PROTEASOME ASSEMBLY CHAPERONE 3"/>
    <property type="match status" value="1"/>
</dbReference>
<evidence type="ECO:0000313" key="2">
    <source>
        <dbReference type="Proteomes" id="UP000054248"/>
    </source>
</evidence>
<dbReference type="PANTHER" id="PTHR31051">
    <property type="entry name" value="PROTEASOME ASSEMBLY CHAPERONE 3"/>
    <property type="match status" value="1"/>
</dbReference>
<evidence type="ECO:0008006" key="3">
    <source>
        <dbReference type="Google" id="ProtNLM"/>
    </source>
</evidence>
<reference evidence="1 2" key="1">
    <citation type="submission" date="2014-04" db="EMBL/GenBank/DDBJ databases">
        <authorList>
            <consortium name="DOE Joint Genome Institute"/>
            <person name="Kuo A."/>
            <person name="Girlanda M."/>
            <person name="Perotto S."/>
            <person name="Kohler A."/>
            <person name="Nagy L.G."/>
            <person name="Floudas D."/>
            <person name="Copeland A."/>
            <person name="Barry K.W."/>
            <person name="Cichocki N."/>
            <person name="Veneault-Fourrey C."/>
            <person name="LaButti K."/>
            <person name="Lindquist E.A."/>
            <person name="Lipzen A."/>
            <person name="Lundell T."/>
            <person name="Morin E."/>
            <person name="Murat C."/>
            <person name="Sun H."/>
            <person name="Tunlid A."/>
            <person name="Henrissat B."/>
            <person name="Grigoriev I.V."/>
            <person name="Hibbett D.S."/>
            <person name="Martin F."/>
            <person name="Nordberg H.P."/>
            <person name="Cantor M.N."/>
            <person name="Hua S.X."/>
        </authorList>
    </citation>
    <scope>NUCLEOTIDE SEQUENCE [LARGE SCALE GENOMIC DNA]</scope>
    <source>
        <strain evidence="1 2">MUT 4182</strain>
    </source>
</reference>